<dbReference type="Proteomes" id="UP000002630">
    <property type="component" value="Linkage Group LG04"/>
</dbReference>
<organism evidence="2 3">
    <name type="scientific">Ectocarpus siliculosus</name>
    <name type="common">Brown alga</name>
    <name type="synonym">Conferva siliculosa</name>
    <dbReference type="NCBI Taxonomy" id="2880"/>
    <lineage>
        <taxon>Eukaryota</taxon>
        <taxon>Sar</taxon>
        <taxon>Stramenopiles</taxon>
        <taxon>Ochrophyta</taxon>
        <taxon>PX clade</taxon>
        <taxon>Phaeophyceae</taxon>
        <taxon>Ectocarpales</taxon>
        <taxon>Ectocarpaceae</taxon>
        <taxon>Ectocarpus</taxon>
    </lineage>
</organism>
<sequence length="376" mass="40222">MAGNGGKRKKNKKKKSKAADLQPRRSTLTPDQRLRVQNMHEILGEVWEPFKTAEGAIRGLETGKHDGTSAYAAPWLELEFWDSLAEAFMRYFGQAITLQVDTAGLLRSQKAIAKANAAAQSLEDSLTDSKTGTTEAATPDGDIGNLVNSITGGASVPTATVREESNRSSGGGNGDTQEGGARLQANDEGGRQGRSGGGGVDGQELEDDEERGEVSNASEKRLEMLAMGAVGHLGRADRLGIIRKTVPRERRMAVLQRLFHLAQAPADEVERLVTCVKELKNNSSPAEIRDVNLLKTWQGVREERAPAWEEATEQVRLAAAAAAAIGAQESLPAAKDGDDVTATRNAEDVTDTETMQTDSTQGVREGSVDERCSTVG</sequence>
<keyword evidence="3" id="KW-1185">Reference proteome</keyword>
<feature type="compositionally biased region" description="Polar residues" evidence="1">
    <location>
        <begin position="122"/>
        <end position="136"/>
    </location>
</feature>
<dbReference type="EMBL" id="FN647916">
    <property type="protein sequence ID" value="CBJ28954.1"/>
    <property type="molecule type" value="Genomic_DNA"/>
</dbReference>
<gene>
    <name evidence="2" type="ORF">Esi_0127_0021</name>
</gene>
<feature type="compositionally biased region" description="Basic residues" evidence="1">
    <location>
        <begin position="1"/>
        <end position="16"/>
    </location>
</feature>
<evidence type="ECO:0000256" key="1">
    <source>
        <dbReference type="SAM" id="MobiDB-lite"/>
    </source>
</evidence>
<feature type="region of interest" description="Disordered" evidence="1">
    <location>
        <begin position="1"/>
        <end position="30"/>
    </location>
</feature>
<feature type="region of interest" description="Disordered" evidence="1">
    <location>
        <begin position="330"/>
        <end position="376"/>
    </location>
</feature>
<dbReference type="OrthoDB" id="10397661at2759"/>
<dbReference type="InParanoid" id="D7FJ44"/>
<reference evidence="2 3" key="1">
    <citation type="journal article" date="2010" name="Nature">
        <title>The Ectocarpus genome and the independent evolution of multicellularity in brown algae.</title>
        <authorList>
            <person name="Cock J.M."/>
            <person name="Sterck L."/>
            <person name="Rouze P."/>
            <person name="Scornet D."/>
            <person name="Allen A.E."/>
            <person name="Amoutzias G."/>
            <person name="Anthouard V."/>
            <person name="Artiguenave F."/>
            <person name="Aury J.M."/>
            <person name="Badger J.H."/>
            <person name="Beszteri B."/>
            <person name="Billiau K."/>
            <person name="Bonnet E."/>
            <person name="Bothwell J.H."/>
            <person name="Bowler C."/>
            <person name="Boyen C."/>
            <person name="Brownlee C."/>
            <person name="Carrano C.J."/>
            <person name="Charrier B."/>
            <person name="Cho G.Y."/>
            <person name="Coelho S.M."/>
            <person name="Collen J."/>
            <person name="Corre E."/>
            <person name="Da Silva C."/>
            <person name="Delage L."/>
            <person name="Delaroque N."/>
            <person name="Dittami S.M."/>
            <person name="Doulbeau S."/>
            <person name="Elias M."/>
            <person name="Farnham G."/>
            <person name="Gachon C.M."/>
            <person name="Gschloessl B."/>
            <person name="Heesch S."/>
            <person name="Jabbari K."/>
            <person name="Jubin C."/>
            <person name="Kawai H."/>
            <person name="Kimura K."/>
            <person name="Kloareg B."/>
            <person name="Kupper F.C."/>
            <person name="Lang D."/>
            <person name="Le Bail A."/>
            <person name="Leblanc C."/>
            <person name="Lerouge P."/>
            <person name="Lohr M."/>
            <person name="Lopez P.J."/>
            <person name="Martens C."/>
            <person name="Maumus F."/>
            <person name="Michel G."/>
            <person name="Miranda-Saavedra D."/>
            <person name="Morales J."/>
            <person name="Moreau H."/>
            <person name="Motomura T."/>
            <person name="Nagasato C."/>
            <person name="Napoli C.A."/>
            <person name="Nelson D.R."/>
            <person name="Nyvall-Collen P."/>
            <person name="Peters A.F."/>
            <person name="Pommier C."/>
            <person name="Potin P."/>
            <person name="Poulain J."/>
            <person name="Quesneville H."/>
            <person name="Read B."/>
            <person name="Rensing S.A."/>
            <person name="Ritter A."/>
            <person name="Rousvoal S."/>
            <person name="Samanta M."/>
            <person name="Samson G."/>
            <person name="Schroeder D.C."/>
            <person name="Segurens B."/>
            <person name="Strittmatter M."/>
            <person name="Tonon T."/>
            <person name="Tregear J.W."/>
            <person name="Valentin K."/>
            <person name="von Dassow P."/>
            <person name="Yamagishi T."/>
            <person name="Van de Peer Y."/>
            <person name="Wincker P."/>
        </authorList>
    </citation>
    <scope>NUCLEOTIDE SEQUENCE [LARGE SCALE GENOMIC DNA]</scope>
    <source>
        <strain evidence="3">Ec32 / CCAP1310/4</strain>
    </source>
</reference>
<evidence type="ECO:0000313" key="2">
    <source>
        <dbReference type="EMBL" id="CBJ28954.1"/>
    </source>
</evidence>
<proteinExistence type="predicted"/>
<evidence type="ECO:0000313" key="3">
    <source>
        <dbReference type="Proteomes" id="UP000002630"/>
    </source>
</evidence>
<dbReference type="EMBL" id="FN649729">
    <property type="protein sequence ID" value="CBJ28954.1"/>
    <property type="molecule type" value="Genomic_DNA"/>
</dbReference>
<protein>
    <submittedName>
        <fullName evidence="2">Uncharacterized protein</fullName>
    </submittedName>
</protein>
<feature type="compositionally biased region" description="Basic and acidic residues" evidence="1">
    <location>
        <begin position="366"/>
        <end position="376"/>
    </location>
</feature>
<accession>D7FJ44</accession>
<name>D7FJ44_ECTSI</name>
<feature type="compositionally biased region" description="Polar residues" evidence="1">
    <location>
        <begin position="352"/>
        <end position="362"/>
    </location>
</feature>
<dbReference type="AlphaFoldDB" id="D7FJ44"/>
<feature type="compositionally biased region" description="Gly residues" evidence="1">
    <location>
        <begin position="192"/>
        <end position="201"/>
    </location>
</feature>
<feature type="region of interest" description="Disordered" evidence="1">
    <location>
        <begin position="119"/>
        <end position="216"/>
    </location>
</feature>